<evidence type="ECO:0000313" key="2">
    <source>
        <dbReference type="EMBL" id="STO68291.1"/>
    </source>
</evidence>
<name>A0AB38HAH7_9PAST</name>
<dbReference type="AlphaFoldDB" id="A0AB38HAH7"/>
<evidence type="ECO:0000313" key="3">
    <source>
        <dbReference type="Proteomes" id="UP000254496"/>
    </source>
</evidence>
<evidence type="ECO:0000259" key="1">
    <source>
        <dbReference type="Pfam" id="PF11738"/>
    </source>
</evidence>
<sequence length="261" mass="30093">MKKILLSLSMASLVLLSACQDQDIPTLKVNISTIFSKEETIKYPPSKDEYTFENAQVEVHAELPETGIKWLDQLLIKKAYELVSETEDNKKDNPTKQELVQKLQQINEQLVSEAQENIGPGMSFALSSTYIGQRNNIVTFSNDVYTYSGGAHGMNVTFYQNIDTAKRKVIELNDVISQQQQAKLKEILWQSYDNLIQRENDDYFTSKEGFTISEQFYFTDAGINFIYPPYALRAYVYGDVVLTAPWYEIEEIINPEYKWKK</sequence>
<protein>
    <submittedName>
        <fullName evidence="2">Protein of uncharacterized function (DUF3298)</fullName>
    </submittedName>
</protein>
<dbReference type="Pfam" id="PF11738">
    <property type="entry name" value="DUF3298"/>
    <property type="match status" value="1"/>
</dbReference>
<reference evidence="2 3" key="1">
    <citation type="submission" date="2018-06" db="EMBL/GenBank/DDBJ databases">
        <authorList>
            <consortium name="Pathogen Informatics"/>
            <person name="Doyle S."/>
        </authorList>
    </citation>
    <scope>NUCLEOTIDE SEQUENCE [LARGE SCALE GENOMIC DNA]</scope>
    <source>
        <strain evidence="2 3">NCTC8540</strain>
    </source>
</reference>
<dbReference type="Gene3D" id="3.30.565.40">
    <property type="entry name" value="Fervidobacterium nodosum Rt17-B1 like"/>
    <property type="match status" value="1"/>
</dbReference>
<dbReference type="PROSITE" id="PS51257">
    <property type="entry name" value="PROKAR_LIPOPROTEIN"/>
    <property type="match status" value="1"/>
</dbReference>
<organism evidence="2 3">
    <name type="scientific">Canicola haemoglobinophilus</name>
    <dbReference type="NCBI Taxonomy" id="733"/>
    <lineage>
        <taxon>Bacteria</taxon>
        <taxon>Pseudomonadati</taxon>
        <taxon>Pseudomonadota</taxon>
        <taxon>Gammaproteobacteria</taxon>
        <taxon>Pasteurellales</taxon>
        <taxon>Pasteurellaceae</taxon>
        <taxon>Canicola</taxon>
    </lineage>
</organism>
<dbReference type="Gene3D" id="3.90.640.20">
    <property type="entry name" value="Heat-shock cognate protein, ATPase"/>
    <property type="match status" value="1"/>
</dbReference>
<comment type="caution">
    <text evidence="2">The sequence shown here is derived from an EMBL/GenBank/DDBJ whole genome shotgun (WGS) entry which is preliminary data.</text>
</comment>
<proteinExistence type="predicted"/>
<dbReference type="Proteomes" id="UP000254496">
    <property type="component" value="Unassembled WGS sequence"/>
</dbReference>
<dbReference type="InterPro" id="IPR021729">
    <property type="entry name" value="DUF3298"/>
</dbReference>
<gene>
    <name evidence="2" type="ORF">NCTC8540_00780</name>
</gene>
<accession>A0AB38HAH7</accession>
<dbReference type="RefSeq" id="WP_115072799.1">
    <property type="nucleotide sequence ID" value="NZ_UGHE01000002.1"/>
</dbReference>
<feature type="domain" description="DUF3298" evidence="1">
    <location>
        <begin position="175"/>
        <end position="246"/>
    </location>
</feature>
<dbReference type="InterPro" id="IPR037126">
    <property type="entry name" value="PdaC/RsiV-like_sf"/>
</dbReference>
<dbReference type="EMBL" id="UGHJ01000001">
    <property type="protein sequence ID" value="STO68291.1"/>
    <property type="molecule type" value="Genomic_DNA"/>
</dbReference>